<dbReference type="Proteomes" id="UP000319897">
    <property type="component" value="Unassembled WGS sequence"/>
</dbReference>
<protein>
    <recommendedName>
        <fullName evidence="4">Homogentisate 1,2-dioxygenase</fullName>
    </recommendedName>
</protein>
<evidence type="ECO:0000256" key="1">
    <source>
        <dbReference type="SAM" id="SignalP"/>
    </source>
</evidence>
<comment type="caution">
    <text evidence="2">The sequence shown here is derived from an EMBL/GenBank/DDBJ whole genome shotgun (WGS) entry which is preliminary data.</text>
</comment>
<evidence type="ECO:0000313" key="2">
    <source>
        <dbReference type="EMBL" id="TPE64477.1"/>
    </source>
</evidence>
<evidence type="ECO:0000313" key="3">
    <source>
        <dbReference type="Proteomes" id="UP000319897"/>
    </source>
</evidence>
<keyword evidence="3" id="KW-1185">Reference proteome</keyword>
<gene>
    <name evidence="2" type="ORF">FJQ54_01490</name>
</gene>
<keyword evidence="1" id="KW-0732">Signal</keyword>
<feature type="signal peptide" evidence="1">
    <location>
        <begin position="1"/>
        <end position="27"/>
    </location>
</feature>
<name>A0A501XWL7_9SPHN</name>
<dbReference type="RefSeq" id="WP_140926514.1">
    <property type="nucleotide sequence ID" value="NZ_VFSU01000010.1"/>
</dbReference>
<organism evidence="2 3">
    <name type="scientific">Sandaracinobacter neustonicus</name>
    <dbReference type="NCBI Taxonomy" id="1715348"/>
    <lineage>
        <taxon>Bacteria</taxon>
        <taxon>Pseudomonadati</taxon>
        <taxon>Pseudomonadota</taxon>
        <taxon>Alphaproteobacteria</taxon>
        <taxon>Sphingomonadales</taxon>
        <taxon>Sphingosinicellaceae</taxon>
        <taxon>Sandaracinobacter</taxon>
    </lineage>
</organism>
<feature type="chain" id="PRO_5021487841" description="Homogentisate 1,2-dioxygenase" evidence="1">
    <location>
        <begin position="28"/>
        <end position="177"/>
    </location>
</feature>
<dbReference type="AlphaFoldDB" id="A0A501XWL7"/>
<proteinExistence type="predicted"/>
<evidence type="ECO:0008006" key="4">
    <source>
        <dbReference type="Google" id="ProtNLM"/>
    </source>
</evidence>
<sequence length="177" mass="17882">MTTRIWLAALALCGFPAMALCAAPALAQQPACTAVSDTNLPPAFAAWGKPAVAVTAGAAAASAARIQPNVAADISLLPAITPVLPPGRARETENPHAGLLLVAIPTPGVWRIGLSGGAWIDLIGPDGKAVQSMGHGHMAPCTTLTKVVEFQLGAGDHLIQISGNAGPTVRLLVSPRP</sequence>
<accession>A0A501XWL7</accession>
<reference evidence="2 3" key="1">
    <citation type="submission" date="2019-06" db="EMBL/GenBank/DDBJ databases">
        <authorList>
            <person name="Lee I."/>
            <person name="Jang G.I."/>
            <person name="Hwang C.Y."/>
        </authorList>
    </citation>
    <scope>NUCLEOTIDE SEQUENCE [LARGE SCALE GENOMIC DNA]</scope>
    <source>
        <strain evidence="2 3">PAMC 28131</strain>
    </source>
</reference>
<dbReference type="EMBL" id="VFSU01000010">
    <property type="protein sequence ID" value="TPE64477.1"/>
    <property type="molecule type" value="Genomic_DNA"/>
</dbReference>
<dbReference type="OrthoDB" id="7376020at2"/>